<dbReference type="EMBL" id="JAPWTK010000348">
    <property type="protein sequence ID" value="KAJ8941892.1"/>
    <property type="molecule type" value="Genomic_DNA"/>
</dbReference>
<dbReference type="Proteomes" id="UP001162162">
    <property type="component" value="Unassembled WGS sequence"/>
</dbReference>
<dbReference type="PANTHER" id="PTHR15109:SF3">
    <property type="entry name" value="PROTEIN FAM193B"/>
    <property type="match status" value="1"/>
</dbReference>
<dbReference type="AlphaFoldDB" id="A0AAV8XVW9"/>
<proteinExistence type="predicted"/>
<keyword evidence="2" id="KW-1185">Reference proteome</keyword>
<gene>
    <name evidence="1" type="ORF">NQ318_001747</name>
</gene>
<dbReference type="GO" id="GO:0005737">
    <property type="term" value="C:cytoplasm"/>
    <property type="evidence" value="ECO:0007669"/>
    <property type="project" value="TreeGrafter"/>
</dbReference>
<dbReference type="GO" id="GO:0005634">
    <property type="term" value="C:nucleus"/>
    <property type="evidence" value="ECO:0007669"/>
    <property type="project" value="TreeGrafter"/>
</dbReference>
<sequence>MSTFPSFIELLVKQTCRRASYEFEMGSRQSTENSTIYSLEFLKTLYDKPRENIHKLLKVKDMSPPKSQQWIDLQHYMHYVYRNFVNANPDPSAEALSSFFVSEIKELVKSLMQEDESQLYLRILALLREYCIFAQWNYSKADGEHAITMIIYKNYSVCWIDFNTCVFINYFFETEYVKNKIYQCLETRISPGDTPAMFGLLDDLKNLWIREQRRIMKLNEGATLDDFDDLYDKEEQAIAAHKRLLSSNFWVDRSMEELSELNLSRLDHQIFRLLGDPTFHPAGPILDRHGQCICEECLIAKYKCILDYNQDQFGDKLLKNVQRLSYCRRCQSLVDLDFFHRHINSHAVSNLDNKASFLNMSTNLSRIISEKIDFVKLGNGSLNLPDLVATEQPLEKEPFIPPIEKTPNQN</sequence>
<reference evidence="1" key="1">
    <citation type="journal article" date="2023" name="Insect Mol. Biol.">
        <title>Genome sequencing provides insights into the evolution of gene families encoding plant cell wall-degrading enzymes in longhorned beetles.</title>
        <authorList>
            <person name="Shin N.R."/>
            <person name="Okamura Y."/>
            <person name="Kirsch R."/>
            <person name="Pauchet Y."/>
        </authorList>
    </citation>
    <scope>NUCLEOTIDE SEQUENCE</scope>
    <source>
        <strain evidence="1">AMC_N1</strain>
    </source>
</reference>
<organism evidence="1 2">
    <name type="scientific">Aromia moschata</name>
    <dbReference type="NCBI Taxonomy" id="1265417"/>
    <lineage>
        <taxon>Eukaryota</taxon>
        <taxon>Metazoa</taxon>
        <taxon>Ecdysozoa</taxon>
        <taxon>Arthropoda</taxon>
        <taxon>Hexapoda</taxon>
        <taxon>Insecta</taxon>
        <taxon>Pterygota</taxon>
        <taxon>Neoptera</taxon>
        <taxon>Endopterygota</taxon>
        <taxon>Coleoptera</taxon>
        <taxon>Polyphaga</taxon>
        <taxon>Cucujiformia</taxon>
        <taxon>Chrysomeloidea</taxon>
        <taxon>Cerambycidae</taxon>
        <taxon>Cerambycinae</taxon>
        <taxon>Callichromatini</taxon>
        <taxon>Aromia</taxon>
    </lineage>
</organism>
<comment type="caution">
    <text evidence="1">The sequence shown here is derived from an EMBL/GenBank/DDBJ whole genome shotgun (WGS) entry which is preliminary data.</text>
</comment>
<dbReference type="PANTHER" id="PTHR15109">
    <property type="entry name" value="AGAP004327-PA"/>
    <property type="match status" value="1"/>
</dbReference>
<protein>
    <submittedName>
        <fullName evidence="1">Uncharacterized protein</fullName>
    </submittedName>
</protein>
<accession>A0AAV8XVW9</accession>
<dbReference type="InterPro" id="IPR029717">
    <property type="entry name" value="FAM193"/>
</dbReference>
<name>A0AAV8XVW9_9CUCU</name>
<evidence type="ECO:0000313" key="1">
    <source>
        <dbReference type="EMBL" id="KAJ8941892.1"/>
    </source>
</evidence>
<evidence type="ECO:0000313" key="2">
    <source>
        <dbReference type="Proteomes" id="UP001162162"/>
    </source>
</evidence>